<feature type="compositionally biased region" description="Basic and acidic residues" evidence="1">
    <location>
        <begin position="1"/>
        <end position="11"/>
    </location>
</feature>
<dbReference type="AlphaFoldDB" id="A0AA39ZJL4"/>
<evidence type="ECO:0000313" key="3">
    <source>
        <dbReference type="Proteomes" id="UP001174997"/>
    </source>
</evidence>
<gene>
    <name evidence="2" type="ORF">QBC41DRAFT_314090</name>
</gene>
<protein>
    <submittedName>
        <fullName evidence="2">Uncharacterized protein</fullName>
    </submittedName>
</protein>
<feature type="region of interest" description="Disordered" evidence="1">
    <location>
        <begin position="416"/>
        <end position="443"/>
    </location>
</feature>
<sequence>MWTTSSRRDDSATPLPLPLPPPPRPPTSSSSSFSSSSHPYPTLSSPGSEHPQPVYRVYPPDSLHHHHHHHHHQQQQHHIESEYCHARRSGSPTSASTTAAPWDNPMVDLPFVDYAQVEIQSQSIKVIRSPLSLVKSVASRLPTSPYMLARAVSTYATRSRSSSPPAAEAPAVVAAPPLPRRPRIEEGYSTGVAKQGRAPSMAARAGESESGVNWDYGSQGMAMLSLARQASSTPDLERMNYINSVLYLGKALPADLTPAEASTIRQSMPAAVVGPQPNDYFGAHQGNPVLSKNKKNYIHQISLIILNWLHALMQVAIPFTRQTISRLARFERENQLFSNMAMASFKGAKNAYVWFSGAYAGKLIAELIAWIFEGVHGAFTEFREKSDAMTAHGGRGYQNHPQPSMTPEDWERRRMYEHQRAQQQGWPPQHYQTDFAPLSRQGL</sequence>
<organism evidence="2 3">
    <name type="scientific">Cercophora samala</name>
    <dbReference type="NCBI Taxonomy" id="330535"/>
    <lineage>
        <taxon>Eukaryota</taxon>
        <taxon>Fungi</taxon>
        <taxon>Dikarya</taxon>
        <taxon>Ascomycota</taxon>
        <taxon>Pezizomycotina</taxon>
        <taxon>Sordariomycetes</taxon>
        <taxon>Sordariomycetidae</taxon>
        <taxon>Sordariales</taxon>
        <taxon>Lasiosphaeriaceae</taxon>
        <taxon>Cercophora</taxon>
    </lineage>
</organism>
<evidence type="ECO:0000313" key="2">
    <source>
        <dbReference type="EMBL" id="KAK0672276.1"/>
    </source>
</evidence>
<proteinExistence type="predicted"/>
<feature type="region of interest" description="Disordered" evidence="1">
    <location>
        <begin position="159"/>
        <end position="208"/>
    </location>
</feature>
<comment type="caution">
    <text evidence="2">The sequence shown here is derived from an EMBL/GenBank/DDBJ whole genome shotgun (WGS) entry which is preliminary data.</text>
</comment>
<reference evidence="2" key="1">
    <citation type="submission" date="2023-06" db="EMBL/GenBank/DDBJ databases">
        <title>Genome-scale phylogeny and comparative genomics of the fungal order Sordariales.</title>
        <authorList>
            <consortium name="Lawrence Berkeley National Laboratory"/>
            <person name="Hensen N."/>
            <person name="Bonometti L."/>
            <person name="Westerberg I."/>
            <person name="Brannstrom I.O."/>
            <person name="Guillou S."/>
            <person name="Cros-Aarteil S."/>
            <person name="Calhoun S."/>
            <person name="Haridas S."/>
            <person name="Kuo A."/>
            <person name="Mondo S."/>
            <person name="Pangilinan J."/>
            <person name="Riley R."/>
            <person name="Labutti K."/>
            <person name="Andreopoulos B."/>
            <person name="Lipzen A."/>
            <person name="Chen C."/>
            <person name="Yanf M."/>
            <person name="Daum C."/>
            <person name="Ng V."/>
            <person name="Clum A."/>
            <person name="Steindorff A."/>
            <person name="Ohm R."/>
            <person name="Martin F."/>
            <person name="Silar P."/>
            <person name="Natvig D."/>
            <person name="Lalanne C."/>
            <person name="Gautier V."/>
            <person name="Ament-Velasquez S.L."/>
            <person name="Kruys A."/>
            <person name="Hutchinson M.I."/>
            <person name="Powell A.J."/>
            <person name="Barry K."/>
            <person name="Miller A.N."/>
            <person name="Grigoriev I.V."/>
            <person name="Debuchy R."/>
            <person name="Gladieux P."/>
            <person name="Thoren M.H."/>
            <person name="Johannesson H."/>
        </authorList>
    </citation>
    <scope>NUCLEOTIDE SEQUENCE</scope>
    <source>
        <strain evidence="2">CBS 307.81</strain>
    </source>
</reference>
<accession>A0AA39ZJL4</accession>
<feature type="compositionally biased region" description="Low complexity" evidence="1">
    <location>
        <begin position="159"/>
        <end position="175"/>
    </location>
</feature>
<feature type="compositionally biased region" description="Low complexity" evidence="1">
    <location>
        <begin position="27"/>
        <end position="46"/>
    </location>
</feature>
<name>A0AA39ZJL4_9PEZI</name>
<keyword evidence="3" id="KW-1185">Reference proteome</keyword>
<feature type="region of interest" description="Disordered" evidence="1">
    <location>
        <begin position="1"/>
        <end position="102"/>
    </location>
</feature>
<feature type="compositionally biased region" description="Pro residues" evidence="1">
    <location>
        <begin position="15"/>
        <end position="26"/>
    </location>
</feature>
<evidence type="ECO:0000256" key="1">
    <source>
        <dbReference type="SAM" id="MobiDB-lite"/>
    </source>
</evidence>
<feature type="compositionally biased region" description="Low complexity" evidence="1">
    <location>
        <begin position="91"/>
        <end position="101"/>
    </location>
</feature>
<dbReference type="EMBL" id="JAULSY010000014">
    <property type="protein sequence ID" value="KAK0672276.1"/>
    <property type="molecule type" value="Genomic_DNA"/>
</dbReference>
<feature type="compositionally biased region" description="Basic residues" evidence="1">
    <location>
        <begin position="64"/>
        <end position="75"/>
    </location>
</feature>
<feature type="compositionally biased region" description="Polar residues" evidence="1">
    <location>
        <begin position="421"/>
        <end position="432"/>
    </location>
</feature>
<dbReference type="Proteomes" id="UP001174997">
    <property type="component" value="Unassembled WGS sequence"/>
</dbReference>